<dbReference type="InterPro" id="IPR010930">
    <property type="entry name" value="Flg_bb/hook_C_dom"/>
</dbReference>
<dbReference type="RefSeq" id="WP_119628370.1">
    <property type="nucleotide sequence ID" value="NZ_AP017928.1"/>
</dbReference>
<feature type="domain" description="Flagellar basal-body/hook protein C-terminal" evidence="7">
    <location>
        <begin position="376"/>
        <end position="420"/>
    </location>
</feature>
<name>A0A250KM12_9GAMM</name>
<evidence type="ECO:0000256" key="4">
    <source>
        <dbReference type="ARBA" id="ARBA00023143"/>
    </source>
</evidence>
<evidence type="ECO:0000259" key="7">
    <source>
        <dbReference type="Pfam" id="PF06429"/>
    </source>
</evidence>
<dbReference type="GO" id="GO:0009425">
    <property type="term" value="C:bacterial-type flagellum basal body"/>
    <property type="evidence" value="ECO:0007669"/>
    <property type="project" value="UniProtKB-SubCell"/>
</dbReference>
<protein>
    <recommendedName>
        <fullName evidence="3 5">Flagellar hook protein FlgE</fullName>
    </recommendedName>
</protein>
<dbReference type="InterPro" id="IPR053967">
    <property type="entry name" value="LlgE_F_G-like_D1"/>
</dbReference>
<dbReference type="InterPro" id="IPR037925">
    <property type="entry name" value="FlgE/F/G-like"/>
</dbReference>
<dbReference type="InterPro" id="IPR001444">
    <property type="entry name" value="Flag_bb_rod_N"/>
</dbReference>
<dbReference type="Pfam" id="PF22692">
    <property type="entry name" value="LlgE_F_G_D1"/>
    <property type="match status" value="1"/>
</dbReference>
<evidence type="ECO:0000259" key="9">
    <source>
        <dbReference type="Pfam" id="PF22692"/>
    </source>
</evidence>
<dbReference type="Pfam" id="PF06429">
    <property type="entry name" value="Flg_bbr_C"/>
    <property type="match status" value="1"/>
</dbReference>
<gene>
    <name evidence="10" type="ORF">sS8_0637</name>
</gene>
<feature type="domain" description="Flagellar basal body rod protein N-terminal" evidence="6">
    <location>
        <begin position="3"/>
        <end position="33"/>
    </location>
</feature>
<dbReference type="NCBIfam" id="TIGR03506">
    <property type="entry name" value="FlgEFG_subfam"/>
    <property type="match status" value="1"/>
</dbReference>
<evidence type="ECO:0000259" key="8">
    <source>
        <dbReference type="Pfam" id="PF07559"/>
    </source>
</evidence>
<dbReference type="Proteomes" id="UP000266313">
    <property type="component" value="Chromosome"/>
</dbReference>
<comment type="subcellular location">
    <subcellularLocation>
        <location evidence="1 5">Bacterial flagellum basal body</location>
    </subcellularLocation>
</comment>
<reference evidence="10 11" key="1">
    <citation type="submission" date="2016-12" db="EMBL/GenBank/DDBJ databases">
        <title>Genome sequencing of Methylocaldum marinum.</title>
        <authorList>
            <person name="Takeuchi M."/>
            <person name="Kamagata Y."/>
            <person name="Hiraoka S."/>
            <person name="Oshima K."/>
            <person name="Hattori M."/>
            <person name="Iwasaki W."/>
        </authorList>
    </citation>
    <scope>NUCLEOTIDE SEQUENCE [LARGE SCALE GENOMIC DNA]</scope>
    <source>
        <strain evidence="10 11">S8</strain>
    </source>
</reference>
<sequence>MAFNTALSGLNAASNMLSTTGNNVANANTTGFKKSRSEFADVYASSMGGVSSITPGAGVRVADVAQQFTQGNLDFTENNLDLAISGEGFFVLGDSVDNVNARVYTRAGAFHMDREGYVVNHLGQPLMVYAPNGDTIEEGFSTGVFQTLQLDSTQGLPKATSSIDMAVNLDSRKPESATTPFDPADSGSYTHTTSVTIYDSLGNTHVATSYYVKTATPNTWELHVYVDGQNMLGGSTTDPIKLEFDPDGKLLEVNNDPATAQFQTDPVTINPSAQDIQLTLDLQGSTQFGSAFSVNTLNQDGLTIGRLTGVDIDDTGVVFARFSNGGSKPLGQVAMVRFQNPQGLAKLGDTNWGESANSGAPISGVAGTSSFGVIKAGAIEASNVDLAQQLVNLIIAQQAYQANAQTISTENTVTQTLLNIR</sequence>
<keyword evidence="10" id="KW-0966">Cell projection</keyword>
<dbReference type="InterPro" id="IPR020013">
    <property type="entry name" value="Flagellar_FlgE/F/G"/>
</dbReference>
<proteinExistence type="inferred from homology"/>
<feature type="domain" description="Flagellar hook protein FlgE/F/G-like D1" evidence="9">
    <location>
        <begin position="83"/>
        <end position="127"/>
    </location>
</feature>
<dbReference type="PANTHER" id="PTHR30435:SF1">
    <property type="entry name" value="FLAGELLAR HOOK PROTEIN FLGE"/>
    <property type="match status" value="1"/>
</dbReference>
<evidence type="ECO:0000256" key="2">
    <source>
        <dbReference type="ARBA" id="ARBA00009677"/>
    </source>
</evidence>
<dbReference type="AlphaFoldDB" id="A0A250KM12"/>
<dbReference type="PROSITE" id="PS00588">
    <property type="entry name" value="FLAGELLA_BB_ROD"/>
    <property type="match status" value="1"/>
</dbReference>
<dbReference type="InterPro" id="IPR019776">
    <property type="entry name" value="Flagellar_basal_body_rod_CS"/>
</dbReference>
<dbReference type="OrthoDB" id="8578401at2"/>
<dbReference type="EMBL" id="AP017928">
    <property type="protein sequence ID" value="BBA32602.1"/>
    <property type="molecule type" value="Genomic_DNA"/>
</dbReference>
<dbReference type="NCBIfam" id="NF004238">
    <property type="entry name" value="PRK05682.1-1"/>
    <property type="match status" value="1"/>
</dbReference>
<keyword evidence="10" id="KW-0282">Flagellum</keyword>
<evidence type="ECO:0000313" key="10">
    <source>
        <dbReference type="EMBL" id="BBA32602.1"/>
    </source>
</evidence>
<dbReference type="GO" id="GO:0005829">
    <property type="term" value="C:cytosol"/>
    <property type="evidence" value="ECO:0007669"/>
    <property type="project" value="TreeGrafter"/>
</dbReference>
<evidence type="ECO:0000256" key="3">
    <source>
        <dbReference type="ARBA" id="ARBA00019015"/>
    </source>
</evidence>
<feature type="domain" description="Flagellar hook protein FlgE D2" evidence="8">
    <location>
        <begin position="168"/>
        <end position="301"/>
    </location>
</feature>
<dbReference type="PANTHER" id="PTHR30435">
    <property type="entry name" value="FLAGELLAR PROTEIN"/>
    <property type="match status" value="1"/>
</dbReference>
<dbReference type="Pfam" id="PF00460">
    <property type="entry name" value="Flg_bb_rod"/>
    <property type="match status" value="1"/>
</dbReference>
<dbReference type="Pfam" id="PF07559">
    <property type="entry name" value="FlgE_D2"/>
    <property type="match status" value="1"/>
</dbReference>
<accession>A0A250KM12</accession>
<evidence type="ECO:0000259" key="6">
    <source>
        <dbReference type="Pfam" id="PF00460"/>
    </source>
</evidence>
<dbReference type="GO" id="GO:0009424">
    <property type="term" value="C:bacterial-type flagellum hook"/>
    <property type="evidence" value="ECO:0007669"/>
    <property type="project" value="TreeGrafter"/>
</dbReference>
<evidence type="ECO:0000313" key="11">
    <source>
        <dbReference type="Proteomes" id="UP000266313"/>
    </source>
</evidence>
<keyword evidence="11" id="KW-1185">Reference proteome</keyword>
<evidence type="ECO:0000256" key="1">
    <source>
        <dbReference type="ARBA" id="ARBA00004117"/>
    </source>
</evidence>
<organism evidence="10 11">
    <name type="scientific">Methylocaldum marinum</name>
    <dbReference type="NCBI Taxonomy" id="1432792"/>
    <lineage>
        <taxon>Bacteria</taxon>
        <taxon>Pseudomonadati</taxon>
        <taxon>Pseudomonadota</taxon>
        <taxon>Gammaproteobacteria</taxon>
        <taxon>Methylococcales</taxon>
        <taxon>Methylococcaceae</taxon>
        <taxon>Methylocaldum</taxon>
    </lineage>
</organism>
<keyword evidence="4 5" id="KW-0975">Bacterial flagellum</keyword>
<comment type="similarity">
    <text evidence="2 5">Belongs to the flagella basal body rod proteins family.</text>
</comment>
<dbReference type="SUPFAM" id="SSF117143">
    <property type="entry name" value="Flagellar hook protein flgE"/>
    <property type="match status" value="1"/>
</dbReference>
<dbReference type="Gene3D" id="2.60.98.20">
    <property type="entry name" value="Flagellar hook protein FlgE"/>
    <property type="match status" value="1"/>
</dbReference>
<dbReference type="InterPro" id="IPR011491">
    <property type="entry name" value="FlgE_D2"/>
</dbReference>
<keyword evidence="10" id="KW-0969">Cilium</keyword>
<evidence type="ECO:0000256" key="5">
    <source>
        <dbReference type="RuleBase" id="RU362116"/>
    </source>
</evidence>
<dbReference type="InterPro" id="IPR037058">
    <property type="entry name" value="Falgellar_hook_FlgE_sf"/>
</dbReference>
<dbReference type="KEGG" id="mmai:sS8_0637"/>
<dbReference type="GO" id="GO:0071978">
    <property type="term" value="P:bacterial-type flagellum-dependent swarming motility"/>
    <property type="evidence" value="ECO:0007669"/>
    <property type="project" value="TreeGrafter"/>
</dbReference>
<comment type="function">
    <text evidence="5">A flexible structure which links the flagellar filament to the drive apparatus in the basal body.</text>
</comment>